<name>A0AAV7SLN4_PLEWA</name>
<keyword evidence="3" id="KW-1185">Reference proteome</keyword>
<comment type="caution">
    <text evidence="2">The sequence shown here is derived from an EMBL/GenBank/DDBJ whole genome shotgun (WGS) entry which is preliminary data.</text>
</comment>
<feature type="region of interest" description="Disordered" evidence="1">
    <location>
        <begin position="25"/>
        <end position="132"/>
    </location>
</feature>
<reference evidence="2" key="1">
    <citation type="journal article" date="2022" name="bioRxiv">
        <title>Sequencing and chromosome-scale assembly of the giantPleurodeles waltlgenome.</title>
        <authorList>
            <person name="Brown T."/>
            <person name="Elewa A."/>
            <person name="Iarovenko S."/>
            <person name="Subramanian E."/>
            <person name="Araus A.J."/>
            <person name="Petzold A."/>
            <person name="Susuki M."/>
            <person name="Suzuki K.-i.T."/>
            <person name="Hayashi T."/>
            <person name="Toyoda A."/>
            <person name="Oliveira C."/>
            <person name="Osipova E."/>
            <person name="Leigh N.D."/>
            <person name="Simon A."/>
            <person name="Yun M.H."/>
        </authorList>
    </citation>
    <scope>NUCLEOTIDE SEQUENCE</scope>
    <source>
        <strain evidence="2">20211129_DDA</strain>
        <tissue evidence="2">Liver</tissue>
    </source>
</reference>
<accession>A0AAV7SLN4</accession>
<sequence>MCKRKPCDGPGGAGWSVEAACADTAVDDPERKDKGVSTFLLPELKGERHEDQGVKNADEEEGRASEEEENVKDTGFLGKDNKRWKRYTAQHQETADGGDVTGALSAAQEVHSEDTSHTSGEAWHHQVRLGTG</sequence>
<organism evidence="2 3">
    <name type="scientific">Pleurodeles waltl</name>
    <name type="common">Iberian ribbed newt</name>
    <dbReference type="NCBI Taxonomy" id="8319"/>
    <lineage>
        <taxon>Eukaryota</taxon>
        <taxon>Metazoa</taxon>
        <taxon>Chordata</taxon>
        <taxon>Craniata</taxon>
        <taxon>Vertebrata</taxon>
        <taxon>Euteleostomi</taxon>
        <taxon>Amphibia</taxon>
        <taxon>Batrachia</taxon>
        <taxon>Caudata</taxon>
        <taxon>Salamandroidea</taxon>
        <taxon>Salamandridae</taxon>
        <taxon>Pleurodelinae</taxon>
        <taxon>Pleurodeles</taxon>
    </lineage>
</organism>
<dbReference type="EMBL" id="JANPWB010000008">
    <property type="protein sequence ID" value="KAJ1165025.1"/>
    <property type="molecule type" value="Genomic_DNA"/>
</dbReference>
<feature type="compositionally biased region" description="Basic and acidic residues" evidence="1">
    <location>
        <begin position="44"/>
        <end position="65"/>
    </location>
</feature>
<proteinExistence type="predicted"/>
<evidence type="ECO:0000256" key="1">
    <source>
        <dbReference type="SAM" id="MobiDB-lite"/>
    </source>
</evidence>
<evidence type="ECO:0000313" key="2">
    <source>
        <dbReference type="EMBL" id="KAJ1165025.1"/>
    </source>
</evidence>
<gene>
    <name evidence="2" type="ORF">NDU88_005455</name>
</gene>
<evidence type="ECO:0000313" key="3">
    <source>
        <dbReference type="Proteomes" id="UP001066276"/>
    </source>
</evidence>
<dbReference type="Proteomes" id="UP001066276">
    <property type="component" value="Chromosome 4_2"/>
</dbReference>
<dbReference type="AlphaFoldDB" id="A0AAV7SLN4"/>
<protein>
    <submittedName>
        <fullName evidence="2">Uncharacterized protein</fullName>
    </submittedName>
</protein>